<accession>A0A1D7U048</accession>
<dbReference type="STRING" id="1526658.BHK69_09970"/>
<evidence type="ECO:0000313" key="3">
    <source>
        <dbReference type="Proteomes" id="UP000094969"/>
    </source>
</evidence>
<feature type="domain" description="PIN" evidence="1">
    <location>
        <begin position="12"/>
        <end position="129"/>
    </location>
</feature>
<dbReference type="AlphaFoldDB" id="A0A1D7U048"/>
<dbReference type="Proteomes" id="UP000094969">
    <property type="component" value="Chromosome"/>
</dbReference>
<evidence type="ECO:0000313" key="2">
    <source>
        <dbReference type="EMBL" id="AOO80748.1"/>
    </source>
</evidence>
<dbReference type="Gene3D" id="3.40.50.1010">
    <property type="entry name" value="5'-nuclease"/>
    <property type="match status" value="1"/>
</dbReference>
<reference evidence="2 3" key="1">
    <citation type="journal article" date="2015" name="Antonie Van Leeuwenhoek">
        <title>Bosea vaviloviae sp. nov., a new species of slow-growing rhizobia isolated from nodules of the relict species Vavilovia formosa (Stev.) Fed.</title>
        <authorList>
            <person name="Safronova V.I."/>
            <person name="Kuznetsova I.G."/>
            <person name="Sazanova A.L."/>
            <person name="Kimeklis A.K."/>
            <person name="Belimov A.A."/>
            <person name="Andronov E.E."/>
            <person name="Pinaev A.G."/>
            <person name="Chizhevskaya E.P."/>
            <person name="Pukhaev A.R."/>
            <person name="Popov K.P."/>
            <person name="Willems A."/>
            <person name="Tikhonovich I.A."/>
        </authorList>
    </citation>
    <scope>NUCLEOTIDE SEQUENCE [LARGE SCALE GENOMIC DNA]</scope>
    <source>
        <strain evidence="2 3">Vaf18</strain>
    </source>
</reference>
<dbReference type="EMBL" id="CP017147">
    <property type="protein sequence ID" value="AOO80748.1"/>
    <property type="molecule type" value="Genomic_DNA"/>
</dbReference>
<dbReference type="KEGG" id="bvv:BHK69_09970"/>
<proteinExistence type="predicted"/>
<dbReference type="SUPFAM" id="SSF88723">
    <property type="entry name" value="PIN domain-like"/>
    <property type="match status" value="1"/>
</dbReference>
<name>A0A1D7U048_9HYPH</name>
<dbReference type="InterPro" id="IPR029060">
    <property type="entry name" value="PIN-like_dom_sf"/>
</dbReference>
<dbReference type="InterPro" id="IPR002716">
    <property type="entry name" value="PIN_dom"/>
</dbReference>
<dbReference type="Pfam" id="PF01850">
    <property type="entry name" value="PIN"/>
    <property type="match status" value="1"/>
</dbReference>
<sequence length="149" mass="16369">MGLVERGPRTHIYLDANAIIRSIEGGVGSLAFLIEMASENLVHLYTSELTLAEVLVGPLKQSQPGLAKFYEEMLVSDDYLTVVPVGRDVLRRSADIRATTASKGADAIHVATAMYSTCTLFISSDKRIRLPNGMTRIDIDQVEDLDVWT</sequence>
<keyword evidence="3" id="KW-1185">Reference proteome</keyword>
<protein>
    <recommendedName>
        <fullName evidence="1">PIN domain-containing protein</fullName>
    </recommendedName>
</protein>
<organism evidence="2 3">
    <name type="scientific">Bosea vaviloviae</name>
    <dbReference type="NCBI Taxonomy" id="1526658"/>
    <lineage>
        <taxon>Bacteria</taxon>
        <taxon>Pseudomonadati</taxon>
        <taxon>Pseudomonadota</taxon>
        <taxon>Alphaproteobacteria</taxon>
        <taxon>Hyphomicrobiales</taxon>
        <taxon>Boseaceae</taxon>
        <taxon>Bosea</taxon>
    </lineage>
</organism>
<evidence type="ECO:0000259" key="1">
    <source>
        <dbReference type="Pfam" id="PF01850"/>
    </source>
</evidence>
<gene>
    <name evidence="2" type="ORF">BHK69_09970</name>
</gene>